<evidence type="ECO:0000313" key="4">
    <source>
        <dbReference type="Proteomes" id="UP000050360"/>
    </source>
</evidence>
<dbReference type="PANTHER" id="PTHR36842">
    <property type="entry name" value="PROTEIN TOLB HOMOLOG"/>
    <property type="match status" value="1"/>
</dbReference>
<protein>
    <submittedName>
        <fullName evidence="3">Protein TolB</fullName>
    </submittedName>
</protein>
<evidence type="ECO:0000256" key="1">
    <source>
        <dbReference type="SAM" id="Phobius"/>
    </source>
</evidence>
<keyword evidence="1" id="KW-0472">Membrane</keyword>
<proteinExistence type="predicted"/>
<dbReference type="Gene3D" id="2.120.10.30">
    <property type="entry name" value="TolB, C-terminal domain"/>
    <property type="match status" value="2"/>
</dbReference>
<dbReference type="Proteomes" id="UP000050360">
    <property type="component" value="Unassembled WGS sequence"/>
</dbReference>
<dbReference type="PANTHER" id="PTHR36842:SF1">
    <property type="entry name" value="PROTEIN TOLB"/>
    <property type="match status" value="1"/>
</dbReference>
<dbReference type="GO" id="GO:0006508">
    <property type="term" value="P:proteolysis"/>
    <property type="evidence" value="ECO:0007669"/>
    <property type="project" value="InterPro"/>
</dbReference>
<dbReference type="Pfam" id="PF16472">
    <property type="entry name" value="DUF5050"/>
    <property type="match status" value="1"/>
</dbReference>
<organism evidence="3 4">
    <name type="scientific">Candidatus Methanoperedens nitratireducens</name>
    <dbReference type="NCBI Taxonomy" id="1392998"/>
    <lineage>
        <taxon>Archaea</taxon>
        <taxon>Methanobacteriati</taxon>
        <taxon>Methanobacteriota</taxon>
        <taxon>Stenosarchaea group</taxon>
        <taxon>Methanomicrobia</taxon>
        <taxon>Methanosarcinales</taxon>
        <taxon>ANME-2 cluster</taxon>
        <taxon>Candidatus Methanoperedentaceae</taxon>
        <taxon>Candidatus Methanoperedens</taxon>
    </lineage>
</organism>
<reference evidence="3 4" key="1">
    <citation type="submission" date="2015-09" db="EMBL/GenBank/DDBJ databases">
        <title>A metagenomics-based metabolic model of nitrate-dependent anaerobic oxidation of methane by Methanoperedens-like archaea.</title>
        <authorList>
            <person name="Arshad A."/>
            <person name="Speth D.R."/>
            <person name="De Graaf R.M."/>
            <person name="Op Den Camp H.J."/>
            <person name="Jetten M.S."/>
            <person name="Welte C.U."/>
        </authorList>
    </citation>
    <scope>NUCLEOTIDE SEQUENCE [LARGE SCALE GENOMIC DNA]</scope>
</reference>
<keyword evidence="1" id="KW-1133">Transmembrane helix</keyword>
<dbReference type="InterPro" id="IPR032485">
    <property type="entry name" value="LRP1-like_beta_prop"/>
</dbReference>
<accession>A0A0P7ZDF2</accession>
<dbReference type="EMBL" id="LKCM01000339">
    <property type="protein sequence ID" value="KPQ41515.1"/>
    <property type="molecule type" value="Genomic_DNA"/>
</dbReference>
<gene>
    <name evidence="3" type="primary">tolB_2</name>
    <name evidence="3" type="ORF">MPEBLZ_03935</name>
</gene>
<sequence length="370" mass="41528">MKVSNIFIYLFLISLFSAPVSADLIIESNATVNIPDKDYWSTAISPDGTTIAYVSYDTSRNQQIFTIKTDGSGRKQLTNDLNRKWDIEWLTDELAFMSYDNVGIEKIFIVSLDGSKVRKLLNETIRQGKEPIKRDRFWGAASWNPAEEKILFTSFEKGDEKIFEVNIDGTGLKTVINDTSRQWNPRWSPDGTSFVFISQDKKNLDQLYIANADGITQVTDDVFKKYDLNWGKNGILFVSTETQLASSEKIFVINPDGTGKRRLIEDGFNQGNPTWSRDGNTILYEATDIKGNKLVELLNLQKSEVISTVSPTPTVTGTITPAATGTPVIEKTPEKNTREELVLPLIFILGLIVIIILASRAYTDSKSKKK</sequence>
<dbReference type="InterPro" id="IPR011042">
    <property type="entry name" value="6-blade_b-propeller_TolB-like"/>
</dbReference>
<evidence type="ECO:0000313" key="3">
    <source>
        <dbReference type="EMBL" id="KPQ41515.1"/>
    </source>
</evidence>
<name>A0A0P7ZDF2_9EURY</name>
<comment type="caution">
    <text evidence="3">The sequence shown here is derived from an EMBL/GenBank/DDBJ whole genome shotgun (WGS) entry which is preliminary data.</text>
</comment>
<keyword evidence="1" id="KW-0812">Transmembrane</keyword>
<evidence type="ECO:0000259" key="2">
    <source>
        <dbReference type="Pfam" id="PF16472"/>
    </source>
</evidence>
<dbReference type="SUPFAM" id="SSF82171">
    <property type="entry name" value="DPP6 N-terminal domain-like"/>
    <property type="match status" value="1"/>
</dbReference>
<feature type="transmembrane region" description="Helical" evidence="1">
    <location>
        <begin position="341"/>
        <end position="362"/>
    </location>
</feature>
<feature type="domain" description="Prolow-density lipoprotein receptor-related protein 1-like beta-propeller" evidence="2">
    <location>
        <begin position="44"/>
        <end position="269"/>
    </location>
</feature>
<dbReference type="AlphaFoldDB" id="A0A0P7ZDF2"/>